<feature type="region of interest" description="Disordered" evidence="1">
    <location>
        <begin position="20"/>
        <end position="47"/>
    </location>
</feature>
<sequence length="214" mass="23128">MPLPRPAAFRGALRSFSLKRAGTQARTSLRGVGRRTYATEHGAHKSSDIPWLVASLVVTVPAAGWLLQQGPQKSDHGHGSHTKEKHEEAPPEASKEEEEAEEEEPAKEDIEGTLEGRNEEESQDEVKEEAASEVDDKETTPKGTALPEDQAKQSEEKGAKDAQGDVSGANNPFMGEADRSKKPEGMDATSKLHGTVDTTQRSSTGHHETGQKDD</sequence>
<gene>
    <name evidence="2" type="ORF">Z519_08595</name>
</gene>
<organism evidence="2">
    <name type="scientific">Cladophialophora bantiana (strain ATCC 10958 / CBS 173.52 / CDC B-1940 / NIH 8579)</name>
    <name type="common">Xylohypha bantiana</name>
    <dbReference type="NCBI Taxonomy" id="1442370"/>
    <lineage>
        <taxon>Eukaryota</taxon>
        <taxon>Fungi</taxon>
        <taxon>Dikarya</taxon>
        <taxon>Ascomycota</taxon>
        <taxon>Pezizomycotina</taxon>
        <taxon>Eurotiomycetes</taxon>
        <taxon>Chaetothyriomycetidae</taxon>
        <taxon>Chaetothyriales</taxon>
        <taxon>Herpotrichiellaceae</taxon>
        <taxon>Cladophialophora</taxon>
    </lineage>
</organism>
<dbReference type="RefSeq" id="XP_016617481.1">
    <property type="nucleotide sequence ID" value="XM_016766323.1"/>
</dbReference>
<feature type="compositionally biased region" description="Basic and acidic residues" evidence="1">
    <location>
        <begin position="37"/>
        <end position="47"/>
    </location>
</feature>
<feature type="compositionally biased region" description="Basic and acidic residues" evidence="1">
    <location>
        <begin position="107"/>
        <end position="130"/>
    </location>
</feature>
<evidence type="ECO:0000256" key="1">
    <source>
        <dbReference type="SAM" id="MobiDB-lite"/>
    </source>
</evidence>
<feature type="compositionally biased region" description="Acidic residues" evidence="1">
    <location>
        <begin position="95"/>
        <end position="106"/>
    </location>
</feature>
<feature type="compositionally biased region" description="Basic and acidic residues" evidence="1">
    <location>
        <begin position="73"/>
        <end position="89"/>
    </location>
</feature>
<dbReference type="GeneID" id="27701523"/>
<feature type="region of interest" description="Disordered" evidence="1">
    <location>
        <begin position="67"/>
        <end position="214"/>
    </location>
</feature>
<dbReference type="HOGENOM" id="CLU_075332_1_0_1"/>
<protein>
    <submittedName>
        <fullName evidence="2">Uncharacterized protein</fullName>
    </submittedName>
</protein>
<dbReference type="EMBL" id="KN846992">
    <property type="protein sequence ID" value="KIW90812.1"/>
    <property type="molecule type" value="Genomic_DNA"/>
</dbReference>
<dbReference type="OrthoDB" id="4590707at2759"/>
<dbReference type="VEuPathDB" id="FungiDB:Z519_08595"/>
<accession>A0A0D2FWA5</accession>
<reference evidence="2" key="1">
    <citation type="submission" date="2015-01" db="EMBL/GenBank/DDBJ databases">
        <title>The Genome Sequence of Cladophialophora bantiana CBS 173.52.</title>
        <authorList>
            <consortium name="The Broad Institute Genomics Platform"/>
            <person name="Cuomo C."/>
            <person name="de Hoog S."/>
            <person name="Gorbushina A."/>
            <person name="Stielow B."/>
            <person name="Teixiera M."/>
            <person name="Abouelleil A."/>
            <person name="Chapman S.B."/>
            <person name="Priest M."/>
            <person name="Young S.K."/>
            <person name="Wortman J."/>
            <person name="Nusbaum C."/>
            <person name="Birren B."/>
        </authorList>
    </citation>
    <scope>NUCLEOTIDE SEQUENCE [LARGE SCALE GENOMIC DNA]</scope>
    <source>
        <strain evidence="2">CBS 173.52</strain>
    </source>
</reference>
<name>A0A0D2FWA5_CLAB1</name>
<dbReference type="AlphaFoldDB" id="A0A0D2FWA5"/>
<feature type="compositionally biased region" description="Basic and acidic residues" evidence="1">
    <location>
        <begin position="205"/>
        <end position="214"/>
    </location>
</feature>
<feature type="compositionally biased region" description="Basic and acidic residues" evidence="1">
    <location>
        <begin position="149"/>
        <end position="163"/>
    </location>
</feature>
<evidence type="ECO:0000313" key="2">
    <source>
        <dbReference type="EMBL" id="KIW90812.1"/>
    </source>
</evidence>
<proteinExistence type="predicted"/>
<feature type="compositionally biased region" description="Basic and acidic residues" evidence="1">
    <location>
        <begin position="176"/>
        <end position="185"/>
    </location>
</feature>